<dbReference type="EMBL" id="CP066776">
    <property type="protein sequence ID" value="QQL44626.1"/>
    <property type="molecule type" value="Genomic_DNA"/>
</dbReference>
<evidence type="ECO:0000256" key="9">
    <source>
        <dbReference type="ARBA" id="ARBA00022989"/>
    </source>
</evidence>
<dbReference type="SUPFAM" id="SSF49503">
    <property type="entry name" value="Cupredoxins"/>
    <property type="match status" value="1"/>
</dbReference>
<accession>A0A6B3LD88</accession>
<evidence type="ECO:0000256" key="2">
    <source>
        <dbReference type="ARBA" id="ARBA00007866"/>
    </source>
</evidence>
<comment type="subcellular location">
    <subcellularLocation>
        <location evidence="1">Membrane</location>
        <topology evidence="1">Multi-pass membrane protein</topology>
    </subcellularLocation>
</comment>
<evidence type="ECO:0000256" key="6">
    <source>
        <dbReference type="ARBA" id="ARBA00022723"/>
    </source>
</evidence>
<evidence type="ECO:0000256" key="7">
    <source>
        <dbReference type="ARBA" id="ARBA00022967"/>
    </source>
</evidence>
<evidence type="ECO:0000256" key="11">
    <source>
        <dbReference type="ARBA" id="ARBA00023136"/>
    </source>
</evidence>
<dbReference type="PRINTS" id="PR01166">
    <property type="entry name" value="CYCOXIDASEII"/>
</dbReference>
<dbReference type="GO" id="GO:0042773">
    <property type="term" value="P:ATP synthesis coupled electron transport"/>
    <property type="evidence" value="ECO:0007669"/>
    <property type="project" value="TreeGrafter"/>
</dbReference>
<name>A0A6B3LD88_9BACT</name>
<keyword evidence="14" id="KW-1185">Reference proteome</keyword>
<gene>
    <name evidence="13" type="ORF">G3M56_012145</name>
</gene>
<dbReference type="Gene3D" id="1.10.287.90">
    <property type="match status" value="1"/>
</dbReference>
<dbReference type="InterPro" id="IPR002429">
    <property type="entry name" value="CcO_II-like_C"/>
</dbReference>
<keyword evidence="8" id="KW-0249">Electron transport</keyword>
<dbReference type="InterPro" id="IPR045187">
    <property type="entry name" value="CcO_II"/>
</dbReference>
<dbReference type="Gene3D" id="2.60.40.420">
    <property type="entry name" value="Cupredoxins - blue copper proteins"/>
    <property type="match status" value="1"/>
</dbReference>
<evidence type="ECO:0000313" key="13">
    <source>
        <dbReference type="EMBL" id="QQL44626.1"/>
    </source>
</evidence>
<evidence type="ECO:0000256" key="5">
    <source>
        <dbReference type="ARBA" id="ARBA00022692"/>
    </source>
</evidence>
<dbReference type="RefSeq" id="WP_164364408.1">
    <property type="nucleotide sequence ID" value="NZ_CP066776.1"/>
</dbReference>
<keyword evidence="10" id="KW-0186">Copper</keyword>
<dbReference type="InterPro" id="IPR036257">
    <property type="entry name" value="Cyt_c_oxidase_su2_TM_sf"/>
</dbReference>
<evidence type="ECO:0000259" key="12">
    <source>
        <dbReference type="PROSITE" id="PS50857"/>
    </source>
</evidence>
<comment type="similarity">
    <text evidence="2">Belongs to the cytochrome c oxidase subunit 2 family.</text>
</comment>
<dbReference type="GO" id="GO:0005507">
    <property type="term" value="F:copper ion binding"/>
    <property type="evidence" value="ECO:0007669"/>
    <property type="project" value="InterPro"/>
</dbReference>
<keyword evidence="6" id="KW-0479">Metal-binding</keyword>
<dbReference type="InterPro" id="IPR001505">
    <property type="entry name" value="Copper_CuA"/>
</dbReference>
<keyword evidence="9" id="KW-1133">Transmembrane helix</keyword>
<dbReference type="EC" id="7.1.1.9" evidence="3"/>
<sequence length="261" mass="28370">MINEALGLPELASEHGQLVDQMMELLNWFIAILLVGWSTFFVFCLFRFNRKANPKASYIGVRSHASSHLEIGVVLVEAILLLGFAFRLWGERVDNYPTGDDTVRVRAIGYQFGWALHYPGPDGKFGEFDFNKVSGASPEAQIGLSREGHGADDIIRGQLTLPKGRPAIVYVTSKDVIHNFAIKSMRIAQDAIPGMEVPMWFTPIKEGDFDIVCGQLCGSGHAAMAGILTVVPNEKFVAEFEGGGKEAAPAATTEVVATVGN</sequence>
<dbReference type="PANTHER" id="PTHR22888">
    <property type="entry name" value="CYTOCHROME C OXIDASE, SUBUNIT II"/>
    <property type="match status" value="1"/>
</dbReference>
<dbReference type="InterPro" id="IPR008972">
    <property type="entry name" value="Cupredoxin"/>
</dbReference>
<keyword evidence="5" id="KW-0812">Transmembrane</keyword>
<dbReference type="GO" id="GO:0004129">
    <property type="term" value="F:cytochrome-c oxidase activity"/>
    <property type="evidence" value="ECO:0007669"/>
    <property type="project" value="UniProtKB-EC"/>
</dbReference>
<dbReference type="Pfam" id="PF00116">
    <property type="entry name" value="COX2"/>
    <property type="match status" value="1"/>
</dbReference>
<keyword evidence="7" id="KW-1278">Translocase</keyword>
<evidence type="ECO:0000256" key="10">
    <source>
        <dbReference type="ARBA" id="ARBA00023008"/>
    </source>
</evidence>
<reference evidence="13 14" key="1">
    <citation type="submission" date="2020-12" db="EMBL/GenBank/DDBJ databases">
        <title>Sulforoseuscoccus oceanibium gen. nov., sp. nov., a representative of the phylum Verrucomicrobia with special cytoplasmic membrane, and proposal of Sulforoseuscoccusaceae fam. nov.</title>
        <authorList>
            <person name="Xi F."/>
        </authorList>
    </citation>
    <scope>NUCLEOTIDE SEQUENCE [LARGE SCALE GENOMIC DNA]</scope>
    <source>
        <strain evidence="13 14">T37</strain>
    </source>
</reference>
<evidence type="ECO:0000256" key="1">
    <source>
        <dbReference type="ARBA" id="ARBA00004141"/>
    </source>
</evidence>
<evidence type="ECO:0000256" key="4">
    <source>
        <dbReference type="ARBA" id="ARBA00022448"/>
    </source>
</evidence>
<dbReference type="PANTHER" id="PTHR22888:SF9">
    <property type="entry name" value="CYTOCHROME C OXIDASE SUBUNIT 2"/>
    <property type="match status" value="1"/>
</dbReference>
<organism evidence="13 14">
    <name type="scientific">Sulfuriroseicoccus oceanibius</name>
    <dbReference type="NCBI Taxonomy" id="2707525"/>
    <lineage>
        <taxon>Bacteria</taxon>
        <taxon>Pseudomonadati</taxon>
        <taxon>Verrucomicrobiota</taxon>
        <taxon>Verrucomicrobiia</taxon>
        <taxon>Verrucomicrobiales</taxon>
        <taxon>Verrucomicrobiaceae</taxon>
        <taxon>Sulfuriroseicoccus</taxon>
    </lineage>
</organism>
<evidence type="ECO:0000256" key="3">
    <source>
        <dbReference type="ARBA" id="ARBA00012949"/>
    </source>
</evidence>
<dbReference type="Proteomes" id="UP000475117">
    <property type="component" value="Chromosome"/>
</dbReference>
<keyword evidence="11" id="KW-0472">Membrane</keyword>
<protein>
    <recommendedName>
        <fullName evidence="3">cytochrome-c oxidase</fullName>
        <ecNumber evidence="3">7.1.1.9</ecNumber>
    </recommendedName>
</protein>
<evidence type="ECO:0000313" key="14">
    <source>
        <dbReference type="Proteomes" id="UP000475117"/>
    </source>
</evidence>
<keyword evidence="4" id="KW-0813">Transport</keyword>
<dbReference type="GO" id="GO:0016020">
    <property type="term" value="C:membrane"/>
    <property type="evidence" value="ECO:0007669"/>
    <property type="project" value="UniProtKB-SubCell"/>
</dbReference>
<dbReference type="AlphaFoldDB" id="A0A6B3LD88"/>
<dbReference type="PROSITE" id="PS00078">
    <property type="entry name" value="COX2"/>
    <property type="match status" value="1"/>
</dbReference>
<dbReference type="KEGG" id="soa:G3M56_012145"/>
<dbReference type="PROSITE" id="PS50857">
    <property type="entry name" value="COX2_CUA"/>
    <property type="match status" value="1"/>
</dbReference>
<proteinExistence type="inferred from homology"/>
<evidence type="ECO:0000256" key="8">
    <source>
        <dbReference type="ARBA" id="ARBA00022982"/>
    </source>
</evidence>
<feature type="domain" description="Cytochrome oxidase subunit II copper A binding" evidence="12">
    <location>
        <begin position="100"/>
        <end position="242"/>
    </location>
</feature>